<name>A0A2N9HFR2_FAGSY</name>
<protein>
    <submittedName>
        <fullName evidence="1">Uncharacterized protein</fullName>
    </submittedName>
</protein>
<accession>A0A2N9HFR2</accession>
<dbReference type="EMBL" id="OIVN01003369">
    <property type="protein sequence ID" value="SPD10775.1"/>
    <property type="molecule type" value="Genomic_DNA"/>
</dbReference>
<organism evidence="1">
    <name type="scientific">Fagus sylvatica</name>
    <name type="common">Beechnut</name>
    <dbReference type="NCBI Taxonomy" id="28930"/>
    <lineage>
        <taxon>Eukaryota</taxon>
        <taxon>Viridiplantae</taxon>
        <taxon>Streptophyta</taxon>
        <taxon>Embryophyta</taxon>
        <taxon>Tracheophyta</taxon>
        <taxon>Spermatophyta</taxon>
        <taxon>Magnoliopsida</taxon>
        <taxon>eudicotyledons</taxon>
        <taxon>Gunneridae</taxon>
        <taxon>Pentapetalae</taxon>
        <taxon>rosids</taxon>
        <taxon>fabids</taxon>
        <taxon>Fagales</taxon>
        <taxon>Fagaceae</taxon>
        <taxon>Fagus</taxon>
    </lineage>
</organism>
<evidence type="ECO:0000313" key="1">
    <source>
        <dbReference type="EMBL" id="SPD10775.1"/>
    </source>
</evidence>
<proteinExistence type="predicted"/>
<reference evidence="1" key="1">
    <citation type="submission" date="2018-02" db="EMBL/GenBank/DDBJ databases">
        <authorList>
            <person name="Cohen D.B."/>
            <person name="Kent A.D."/>
        </authorList>
    </citation>
    <scope>NUCLEOTIDE SEQUENCE</scope>
</reference>
<dbReference type="AlphaFoldDB" id="A0A2N9HFR2"/>
<sequence length="174" mass="20173">MQSQVTNHPTYGFWTDYWLPRIPTCRPGAEHIEKVYHLIDPDTHSWNRQLIQENFAPQDASAILAIQLNAITRPDRLCWQTTKTNLFTVRSAYHHALNTNPDHNQPEGSSANQLRRFWKSLGGRLGFKHKHGGVKEEENHWLDFVGFGARGKLFVRGFAGEDGFSGEFWCRKRR</sequence>
<gene>
    <name evidence="1" type="ORF">FSB_LOCUS38657</name>
</gene>